<dbReference type="SUPFAM" id="SSF158472">
    <property type="entry name" value="HAMP domain-like"/>
    <property type="match status" value="1"/>
</dbReference>
<keyword evidence="8" id="KW-0807">Transducer</keyword>
<dbReference type="PANTHER" id="PTHR43531:SF11">
    <property type="entry name" value="METHYL-ACCEPTING CHEMOTAXIS PROTEIN 3"/>
    <property type="match status" value="1"/>
</dbReference>
<feature type="transmembrane region" description="Helical" evidence="10">
    <location>
        <begin position="6"/>
        <end position="27"/>
    </location>
</feature>
<keyword evidence="4 10" id="KW-0812">Transmembrane</keyword>
<feature type="domain" description="HAMP" evidence="12">
    <location>
        <begin position="222"/>
        <end position="275"/>
    </location>
</feature>
<dbReference type="SUPFAM" id="SSF103190">
    <property type="entry name" value="Sensory domain-like"/>
    <property type="match status" value="1"/>
</dbReference>
<dbReference type="SUPFAM" id="SSF58104">
    <property type="entry name" value="Methyl-accepting chemotaxis protein (MCP) signaling domain"/>
    <property type="match status" value="1"/>
</dbReference>
<feature type="domain" description="Methyl-accepting transducer" evidence="11">
    <location>
        <begin position="360"/>
        <end position="589"/>
    </location>
</feature>
<dbReference type="CDD" id="cd11386">
    <property type="entry name" value="MCP_signal"/>
    <property type="match status" value="1"/>
</dbReference>
<dbReference type="FunFam" id="1.10.287.950:FF:000001">
    <property type="entry name" value="Methyl-accepting chemotaxis sensory transducer"/>
    <property type="match status" value="1"/>
</dbReference>
<evidence type="ECO:0000256" key="1">
    <source>
        <dbReference type="ARBA" id="ARBA00004651"/>
    </source>
</evidence>
<evidence type="ECO:0000256" key="3">
    <source>
        <dbReference type="ARBA" id="ARBA00022500"/>
    </source>
</evidence>
<name>A0A5C1YR35_9PROT</name>
<dbReference type="GO" id="GO:0007165">
    <property type="term" value="P:signal transduction"/>
    <property type="evidence" value="ECO:0007669"/>
    <property type="project" value="UniProtKB-KW"/>
</dbReference>
<proteinExistence type="inferred from homology"/>
<keyword evidence="2" id="KW-1003">Cell membrane</keyword>
<accession>A0A5C1YR35</accession>
<dbReference type="PROSITE" id="PS50885">
    <property type="entry name" value="HAMP"/>
    <property type="match status" value="2"/>
</dbReference>
<feature type="region of interest" description="Disordered" evidence="9">
    <location>
        <begin position="280"/>
        <end position="302"/>
    </location>
</feature>
<dbReference type="Proteomes" id="UP000324536">
    <property type="component" value="Chromosome"/>
</dbReference>
<dbReference type="GO" id="GO:0004888">
    <property type="term" value="F:transmembrane signaling receptor activity"/>
    <property type="evidence" value="ECO:0007669"/>
    <property type="project" value="InterPro"/>
</dbReference>
<dbReference type="SMART" id="SM00304">
    <property type="entry name" value="HAMP"/>
    <property type="match status" value="2"/>
</dbReference>
<dbReference type="SMART" id="SM00283">
    <property type="entry name" value="MA"/>
    <property type="match status" value="1"/>
</dbReference>
<dbReference type="Gene3D" id="1.10.287.950">
    <property type="entry name" value="Methyl-accepting chemotaxis protein"/>
    <property type="match status" value="1"/>
</dbReference>
<dbReference type="CDD" id="cd06225">
    <property type="entry name" value="HAMP"/>
    <property type="match status" value="1"/>
</dbReference>
<keyword evidence="5 10" id="KW-1133">Transmembrane helix</keyword>
<dbReference type="KEGG" id="acek:FLP30_11095"/>
<dbReference type="InterPro" id="IPR004090">
    <property type="entry name" value="Chemotax_Me-accpt_rcpt"/>
</dbReference>
<evidence type="ECO:0000256" key="7">
    <source>
        <dbReference type="ARBA" id="ARBA00029447"/>
    </source>
</evidence>
<dbReference type="Pfam" id="PF17202">
    <property type="entry name" value="sCache_3_3"/>
    <property type="match status" value="1"/>
</dbReference>
<evidence type="ECO:0000256" key="9">
    <source>
        <dbReference type="SAM" id="MobiDB-lite"/>
    </source>
</evidence>
<feature type="domain" description="HAMP" evidence="12">
    <location>
        <begin position="303"/>
        <end position="355"/>
    </location>
</feature>
<keyword evidence="6 10" id="KW-0472">Membrane</keyword>
<dbReference type="InterPro" id="IPR003660">
    <property type="entry name" value="HAMP_dom"/>
</dbReference>
<dbReference type="InterPro" id="IPR051310">
    <property type="entry name" value="MCP_chemotaxis"/>
</dbReference>
<dbReference type="PANTHER" id="PTHR43531">
    <property type="entry name" value="PROTEIN ICFG"/>
    <property type="match status" value="1"/>
</dbReference>
<dbReference type="InterPro" id="IPR033463">
    <property type="entry name" value="sCache_3"/>
</dbReference>
<evidence type="ECO:0000256" key="5">
    <source>
        <dbReference type="ARBA" id="ARBA00022989"/>
    </source>
</evidence>
<dbReference type="GO" id="GO:0006935">
    <property type="term" value="P:chemotaxis"/>
    <property type="evidence" value="ECO:0007669"/>
    <property type="project" value="UniProtKB-KW"/>
</dbReference>
<dbReference type="Pfam" id="PF00672">
    <property type="entry name" value="HAMP"/>
    <property type="match status" value="1"/>
</dbReference>
<comment type="subcellular location">
    <subcellularLocation>
        <location evidence="1">Cell membrane</location>
        <topology evidence="1">Multi-pass membrane protein</topology>
    </subcellularLocation>
</comment>
<evidence type="ECO:0000256" key="6">
    <source>
        <dbReference type="ARBA" id="ARBA00023136"/>
    </source>
</evidence>
<evidence type="ECO:0000256" key="2">
    <source>
        <dbReference type="ARBA" id="ARBA00022475"/>
    </source>
</evidence>
<dbReference type="GO" id="GO:0005886">
    <property type="term" value="C:plasma membrane"/>
    <property type="evidence" value="ECO:0007669"/>
    <property type="project" value="UniProtKB-SubCell"/>
</dbReference>
<reference evidence="13 14" key="1">
    <citation type="submission" date="2019-09" db="EMBL/GenBank/DDBJ databases">
        <title>Genome sequencing of strain KACC 21233.</title>
        <authorList>
            <person name="Heo J."/>
            <person name="Kim S.-J."/>
            <person name="Kim J.-S."/>
            <person name="Hong S.-B."/>
            <person name="Kwon S.-W."/>
        </authorList>
    </citation>
    <scope>NUCLEOTIDE SEQUENCE [LARGE SCALE GENOMIC DNA]</scope>
    <source>
        <strain evidence="13 14">KACC 21233</strain>
    </source>
</reference>
<dbReference type="AlphaFoldDB" id="A0A5C1YR35"/>
<organism evidence="13 14">
    <name type="scientific">Acetobacter vaccinii</name>
    <dbReference type="NCBI Taxonomy" id="2592655"/>
    <lineage>
        <taxon>Bacteria</taxon>
        <taxon>Pseudomonadati</taxon>
        <taxon>Pseudomonadota</taxon>
        <taxon>Alphaproteobacteria</taxon>
        <taxon>Acetobacterales</taxon>
        <taxon>Acetobacteraceae</taxon>
        <taxon>Acetobacter</taxon>
    </lineage>
</organism>
<dbReference type="Gene3D" id="6.10.340.10">
    <property type="match status" value="1"/>
</dbReference>
<evidence type="ECO:0000256" key="4">
    <source>
        <dbReference type="ARBA" id="ARBA00022692"/>
    </source>
</evidence>
<dbReference type="PROSITE" id="PS50111">
    <property type="entry name" value="CHEMOTAXIS_TRANSDUC_2"/>
    <property type="match status" value="1"/>
</dbReference>
<evidence type="ECO:0000313" key="14">
    <source>
        <dbReference type="Proteomes" id="UP000324536"/>
    </source>
</evidence>
<evidence type="ECO:0000259" key="11">
    <source>
        <dbReference type="PROSITE" id="PS50111"/>
    </source>
</evidence>
<dbReference type="InterPro" id="IPR029151">
    <property type="entry name" value="Sensor-like_sf"/>
</dbReference>
<dbReference type="OrthoDB" id="7218049at2"/>
<evidence type="ECO:0000256" key="8">
    <source>
        <dbReference type="PROSITE-ProRule" id="PRU00284"/>
    </source>
</evidence>
<protein>
    <submittedName>
        <fullName evidence="13">HAMP domain-containing protein</fullName>
    </submittedName>
</protein>
<dbReference type="Pfam" id="PF00015">
    <property type="entry name" value="MCPsignal"/>
    <property type="match status" value="1"/>
</dbReference>
<sequence>MLRFGLVGKIVLVTIAFLIVFTISIIVEITHLVRSEMHQSLLDSIHSRMRAAVSIFERDMPTVHVTWAANGAIQRVTAGSLATHYSDHHMTDAIARVANGRAVLFVADESGHSFVRRMVSDANDTNEESQRSLGMPLDPSTPAYQALARGEPSEGETTLLGTRYYVYYLPIFSPEGKVIGSIDVAITANKADAVINNLIWTIGLVAGAIMLVAAIGMAFITKRMLQPLAVITQSMRGLAGGDTTTVVPYADRQDEIGTMAGAVEVFRQAAIDKARLEQEAEKARRQQEAERQAAQQKAEEAAHQLQIATDSLADGLQKMSNGDLSVQIKTRFAADLEPLRENFNQSISQLASAFGTVSGSAYSISNSTHELSTASDNLSRRTEQQAATLEETSAALTQITQRVQKTTEETRHAHTVVNSSRADAEQASLVVRKAVDAMSRIDTSSREISGIIGLINDVAFQTNILALNASVEAARAGDAGRGFAVVATEVRHLAHRSAEAVKEISALITGSAMQVKDGVESVQETGNALHRIVSQVEEISTLVSNIAAAAQDQATSISELNLAMTSMEQTTQQNAAVAEQSAAASHNLTTMVTELQNLVGRFDLGDAVKLPHQDQISLQRTATLRIVSHN</sequence>
<dbReference type="RefSeq" id="WP_149279865.1">
    <property type="nucleotide sequence ID" value="NZ_CP043506.1"/>
</dbReference>
<keyword evidence="14" id="KW-1185">Reference proteome</keyword>
<comment type="similarity">
    <text evidence="7">Belongs to the methyl-accepting chemotaxis (MCP) protein family.</text>
</comment>
<evidence type="ECO:0000313" key="13">
    <source>
        <dbReference type="EMBL" id="QEO18203.1"/>
    </source>
</evidence>
<gene>
    <name evidence="13" type="ORF">FLP30_11095</name>
</gene>
<dbReference type="EMBL" id="CP043506">
    <property type="protein sequence ID" value="QEO18203.1"/>
    <property type="molecule type" value="Genomic_DNA"/>
</dbReference>
<keyword evidence="3" id="KW-0145">Chemotaxis</keyword>
<evidence type="ECO:0000256" key="10">
    <source>
        <dbReference type="SAM" id="Phobius"/>
    </source>
</evidence>
<feature type="transmembrane region" description="Helical" evidence="10">
    <location>
        <begin position="198"/>
        <end position="220"/>
    </location>
</feature>
<dbReference type="InterPro" id="IPR004089">
    <property type="entry name" value="MCPsignal_dom"/>
</dbReference>
<evidence type="ECO:0000259" key="12">
    <source>
        <dbReference type="PROSITE" id="PS50885"/>
    </source>
</evidence>
<dbReference type="PRINTS" id="PR00260">
    <property type="entry name" value="CHEMTRNSDUCR"/>
</dbReference>